<accession>A0A9X3W7G8</accession>
<reference evidence="1" key="1">
    <citation type="journal article" date="2022" name="Microorganisms">
        <title>Antibiotic Susceptibility, Resistance Gene Determinants and Corresponding Genomic Regions in Lactobacillus amylovorus Isolates Derived from Wild Boars and Domestic Pigs.</title>
        <authorList>
            <person name="Moravkova M."/>
            <person name="Kostovova I."/>
            <person name="Kavanova K."/>
            <person name="Pechar R."/>
            <person name="Stanek S."/>
            <person name="Brychta A."/>
            <person name="Zeman M."/>
            <person name="Kubasova T."/>
        </authorList>
    </citation>
    <scope>NUCLEOTIDE SEQUENCE</scope>
    <source>
        <strain evidence="1">M356A</strain>
    </source>
</reference>
<reference evidence="1" key="2">
    <citation type="submission" date="2022-10" db="EMBL/GenBank/DDBJ databases">
        <authorList>
            <person name="Kostovova I."/>
            <person name="Moravkova M."/>
            <person name="Pechar R."/>
        </authorList>
    </citation>
    <scope>NUCLEOTIDE SEQUENCE</scope>
    <source>
        <strain evidence="1">M356A</strain>
    </source>
</reference>
<comment type="caution">
    <text evidence="1">The sequence shown here is derived from an EMBL/GenBank/DDBJ whole genome shotgun (WGS) entry which is preliminary data.</text>
</comment>
<dbReference type="EMBL" id="JAOTGU010000003">
    <property type="protein sequence ID" value="MDB6261580.1"/>
    <property type="molecule type" value="Genomic_DNA"/>
</dbReference>
<protein>
    <submittedName>
        <fullName evidence="1">Uncharacterized protein</fullName>
    </submittedName>
</protein>
<name>A0A9X3W7G8_LACAM</name>
<dbReference type="Proteomes" id="UP001143700">
    <property type="component" value="Unassembled WGS sequence"/>
</dbReference>
<evidence type="ECO:0000313" key="1">
    <source>
        <dbReference type="EMBL" id="MDB6261580.1"/>
    </source>
</evidence>
<sequence length="137" mass="15103">MPLNLIPLANNGVKGALDKMQLAMLKQRKVTAQTVGDKDYYTVTFAVIADGNQYSKSDGEILKEPNLGETFNVRINQENMPSIHGMIPNVRLVNPICHAIYATTSENSTFATINCSISADNVIFPQMNQKSRDQGSR</sequence>
<dbReference type="RefSeq" id="WP_271869714.1">
    <property type="nucleotide sequence ID" value="NZ_JAOTGU010000003.1"/>
</dbReference>
<organism evidence="1 2">
    <name type="scientific">Lactobacillus amylovorus</name>
    <dbReference type="NCBI Taxonomy" id="1604"/>
    <lineage>
        <taxon>Bacteria</taxon>
        <taxon>Bacillati</taxon>
        <taxon>Bacillota</taxon>
        <taxon>Bacilli</taxon>
        <taxon>Lactobacillales</taxon>
        <taxon>Lactobacillaceae</taxon>
        <taxon>Lactobacillus</taxon>
    </lineage>
</organism>
<proteinExistence type="predicted"/>
<dbReference type="AlphaFoldDB" id="A0A9X3W7G8"/>
<evidence type="ECO:0000313" key="2">
    <source>
        <dbReference type="Proteomes" id="UP001143700"/>
    </source>
</evidence>
<gene>
    <name evidence="1" type="ORF">ODV15_03210</name>
</gene>